<dbReference type="Pfam" id="PF04945">
    <property type="entry name" value="YHS"/>
    <property type="match status" value="1"/>
</dbReference>
<evidence type="ECO:0000259" key="1">
    <source>
        <dbReference type="SMART" id="SM00746"/>
    </source>
</evidence>
<dbReference type="InterPro" id="IPR009078">
    <property type="entry name" value="Ferritin-like_SF"/>
</dbReference>
<dbReference type="SUPFAM" id="SSF47240">
    <property type="entry name" value="Ferritin-like"/>
    <property type="match status" value="1"/>
</dbReference>
<proteinExistence type="predicted"/>
<name>A0A6I6AI62_9PLAN</name>
<reference evidence="2 3" key="1">
    <citation type="submission" date="2019-09" db="EMBL/GenBank/DDBJ databases">
        <title>Gimesia benthica sp. nov., a novel bacterium isolated from deep-sea water of the Northwest Indian Ocean.</title>
        <authorList>
            <person name="Dai X."/>
        </authorList>
    </citation>
    <scope>NUCLEOTIDE SEQUENCE [LARGE SCALE GENOMIC DNA]</scope>
    <source>
        <strain evidence="2 3">E7</strain>
    </source>
</reference>
<dbReference type="EMBL" id="CP043930">
    <property type="protein sequence ID" value="QGQ24771.1"/>
    <property type="molecule type" value="Genomic_DNA"/>
</dbReference>
<keyword evidence="3" id="KW-1185">Reference proteome</keyword>
<dbReference type="GO" id="GO:0016491">
    <property type="term" value="F:oxidoreductase activity"/>
    <property type="evidence" value="ECO:0007669"/>
    <property type="project" value="InterPro"/>
</dbReference>
<dbReference type="Proteomes" id="UP000427281">
    <property type="component" value="Chromosome"/>
</dbReference>
<evidence type="ECO:0000313" key="3">
    <source>
        <dbReference type="Proteomes" id="UP000427281"/>
    </source>
</evidence>
<feature type="domain" description="TRASH" evidence="1">
    <location>
        <begin position="10"/>
        <end position="47"/>
    </location>
</feature>
<dbReference type="Gene3D" id="1.10.620.20">
    <property type="entry name" value="Ribonucleotide Reductase, subunit A"/>
    <property type="match status" value="1"/>
</dbReference>
<dbReference type="AlphaFoldDB" id="A0A6I6AI62"/>
<protein>
    <submittedName>
        <fullName evidence="2">YHS domain-containing protein</fullName>
    </submittedName>
</protein>
<dbReference type="InterPro" id="IPR012348">
    <property type="entry name" value="RNR-like"/>
</dbReference>
<sequence>MNTSKTEAIDPICGMAVDTATALHAERDGKTFYFCSEHCREKFLSASGDSKPDDKSGGCCCE</sequence>
<dbReference type="SMART" id="SM00746">
    <property type="entry name" value="TRASH"/>
    <property type="match status" value="1"/>
</dbReference>
<accession>A0A6I6AI62</accession>
<organism evidence="2 3">
    <name type="scientific">Gimesia benthica</name>
    <dbReference type="NCBI Taxonomy" id="2608982"/>
    <lineage>
        <taxon>Bacteria</taxon>
        <taxon>Pseudomonadati</taxon>
        <taxon>Planctomycetota</taxon>
        <taxon>Planctomycetia</taxon>
        <taxon>Planctomycetales</taxon>
        <taxon>Planctomycetaceae</taxon>
        <taxon>Gimesia</taxon>
    </lineage>
</organism>
<dbReference type="InterPro" id="IPR007029">
    <property type="entry name" value="YHS_dom"/>
</dbReference>
<gene>
    <name evidence="2" type="ORF">F1728_19695</name>
</gene>
<dbReference type="InterPro" id="IPR011017">
    <property type="entry name" value="TRASH_dom"/>
</dbReference>
<dbReference type="KEGG" id="gim:F1728_19695"/>
<dbReference type="RefSeq" id="WP_155365512.1">
    <property type="nucleotide sequence ID" value="NZ_CP043930.1"/>
</dbReference>
<evidence type="ECO:0000313" key="2">
    <source>
        <dbReference type="EMBL" id="QGQ24771.1"/>
    </source>
</evidence>